<organism evidence="1 2">
    <name type="scientific">Candidatus Nitrosocosmicus franklandianus</name>
    <dbReference type="NCBI Taxonomy" id="1798806"/>
    <lineage>
        <taxon>Archaea</taxon>
        <taxon>Nitrososphaerota</taxon>
        <taxon>Nitrososphaeria</taxon>
        <taxon>Nitrososphaerales</taxon>
        <taxon>Nitrososphaeraceae</taxon>
        <taxon>Candidatus Nitrosocosmicus</taxon>
    </lineage>
</organism>
<sequence>MSTMIPKRDTHHAILHTLNGIDSHINVHIFVFKNIDTEDQGSRTGIIDRK</sequence>
<dbReference type="Proteomes" id="UP000294299">
    <property type="component" value="Chromosome NFRAN"/>
</dbReference>
<evidence type="ECO:0000313" key="1">
    <source>
        <dbReference type="EMBL" id="VFJ14148.1"/>
    </source>
</evidence>
<evidence type="ECO:0000313" key="2">
    <source>
        <dbReference type="Proteomes" id="UP000294299"/>
    </source>
</evidence>
<keyword evidence="2" id="KW-1185">Reference proteome</keyword>
<reference evidence="1 2" key="1">
    <citation type="submission" date="2019-02" db="EMBL/GenBank/DDBJ databases">
        <authorList>
            <person name="Lehtovirta-Morley E L."/>
        </authorList>
    </citation>
    <scope>NUCLEOTIDE SEQUENCE [LARGE SCALE GENOMIC DNA]</scope>
    <source>
        <strain evidence="1">NFRAN1</strain>
    </source>
</reference>
<name>A0A484IAL2_9ARCH</name>
<proteinExistence type="predicted"/>
<gene>
    <name evidence="1" type="ORF">NFRAN_1826</name>
</gene>
<protein>
    <submittedName>
        <fullName evidence="1">Uncharacterized protein</fullName>
    </submittedName>
</protein>
<dbReference type="KEGG" id="nfn:NFRAN_1826"/>
<accession>A0A484IAL2</accession>
<dbReference type="AlphaFoldDB" id="A0A484IAL2"/>
<dbReference type="EMBL" id="LR216287">
    <property type="protein sequence ID" value="VFJ14148.1"/>
    <property type="molecule type" value="Genomic_DNA"/>
</dbReference>